<accession>A0A101I6W5</accession>
<dbReference type="Pfam" id="PF00588">
    <property type="entry name" value="SpoU_methylase"/>
    <property type="match status" value="1"/>
</dbReference>
<keyword evidence="1 4" id="KW-0489">Methyltransferase</keyword>
<dbReference type="InterPro" id="IPR029064">
    <property type="entry name" value="Ribosomal_eL30-like_sf"/>
</dbReference>
<dbReference type="GO" id="GO:0006396">
    <property type="term" value="P:RNA processing"/>
    <property type="evidence" value="ECO:0007669"/>
    <property type="project" value="InterPro"/>
</dbReference>
<dbReference type="NCBIfam" id="TIGR00186">
    <property type="entry name" value="rRNA_methyl_3"/>
    <property type="match status" value="1"/>
</dbReference>
<dbReference type="Proteomes" id="UP000055014">
    <property type="component" value="Unassembled WGS sequence"/>
</dbReference>
<proteinExistence type="predicted"/>
<dbReference type="CDD" id="cd18103">
    <property type="entry name" value="SpoU-like_RlmB"/>
    <property type="match status" value="1"/>
</dbReference>
<dbReference type="Gene3D" id="3.30.1330.30">
    <property type="match status" value="1"/>
</dbReference>
<name>A0A101I6W5_9BACT</name>
<evidence type="ECO:0000313" key="5">
    <source>
        <dbReference type="Proteomes" id="UP000055014"/>
    </source>
</evidence>
<dbReference type="PATRIC" id="fig|1236046.5.peg.401"/>
<dbReference type="PANTHER" id="PTHR46429:SF1">
    <property type="entry name" value="23S RRNA (GUANOSINE-2'-O-)-METHYLTRANSFERASE RLMB"/>
    <property type="match status" value="1"/>
</dbReference>
<organism evidence="4 5">
    <name type="scientific">Mesotoga infera</name>
    <dbReference type="NCBI Taxonomy" id="1236046"/>
    <lineage>
        <taxon>Bacteria</taxon>
        <taxon>Thermotogati</taxon>
        <taxon>Thermotogota</taxon>
        <taxon>Thermotogae</taxon>
        <taxon>Kosmotogales</taxon>
        <taxon>Kosmotogaceae</taxon>
        <taxon>Mesotoga</taxon>
    </lineage>
</organism>
<dbReference type="InterPro" id="IPR013123">
    <property type="entry name" value="SpoU_subst-bd"/>
</dbReference>
<dbReference type="InterPro" id="IPR029028">
    <property type="entry name" value="Alpha/beta_knot_MTases"/>
</dbReference>
<dbReference type="SUPFAM" id="SSF75217">
    <property type="entry name" value="alpha/beta knot"/>
    <property type="match status" value="1"/>
</dbReference>
<dbReference type="PANTHER" id="PTHR46429">
    <property type="entry name" value="23S RRNA (GUANOSINE-2'-O-)-METHYLTRANSFERASE RLMB"/>
    <property type="match status" value="1"/>
</dbReference>
<dbReference type="SUPFAM" id="SSF55315">
    <property type="entry name" value="L30e-like"/>
    <property type="match status" value="1"/>
</dbReference>
<dbReference type="GO" id="GO:0003723">
    <property type="term" value="F:RNA binding"/>
    <property type="evidence" value="ECO:0007669"/>
    <property type="project" value="InterPro"/>
</dbReference>
<dbReference type="SMART" id="SM00967">
    <property type="entry name" value="SpoU_sub_bind"/>
    <property type="match status" value="1"/>
</dbReference>
<dbReference type="AlphaFoldDB" id="A0A101I6W5"/>
<comment type="caution">
    <text evidence="4">The sequence shown here is derived from an EMBL/GenBank/DDBJ whole genome shotgun (WGS) entry which is preliminary data.</text>
</comment>
<evidence type="ECO:0000256" key="2">
    <source>
        <dbReference type="ARBA" id="ARBA00022679"/>
    </source>
</evidence>
<gene>
    <name evidence="4" type="ORF">XE02_0797</name>
</gene>
<keyword evidence="2" id="KW-0808">Transferase</keyword>
<protein>
    <submittedName>
        <fullName evidence="4">rRNA methylase, putative, group 3</fullName>
    </submittedName>
</protein>
<dbReference type="GO" id="GO:0008173">
    <property type="term" value="F:RNA methyltransferase activity"/>
    <property type="evidence" value="ECO:0007669"/>
    <property type="project" value="InterPro"/>
</dbReference>
<sequence length="247" mass="27531">MYLHGRNVLKELLGIDSSRLRIKRILFTNQRNVDTQLLELAKEAKAKGFRIEEMPPEKLANLCREKKHQGVVIDLKEFSYVDSEKILDNLEKQTTATIVLLDQIQDPHNLGAIIRTSVAAGADAIAITSSNSAEITPAVVKVSAGLAFSIPVIKIVNMAQFEKSLKERGYWIYASDMNGTPYYENEYSEKSAIIFGNEGKGVRRLVKERSDVLISIPMERTVDSLNVAAAAAIILFDRRRQLAVRGA</sequence>
<dbReference type="InterPro" id="IPR004441">
    <property type="entry name" value="rRNA_MeTrfase_TrmH"/>
</dbReference>
<evidence type="ECO:0000313" key="4">
    <source>
        <dbReference type="EMBL" id="KUK89911.1"/>
    </source>
</evidence>
<evidence type="ECO:0000259" key="3">
    <source>
        <dbReference type="SMART" id="SM00967"/>
    </source>
</evidence>
<dbReference type="InterPro" id="IPR029026">
    <property type="entry name" value="tRNA_m1G_MTases_N"/>
</dbReference>
<dbReference type="GO" id="GO:0032259">
    <property type="term" value="P:methylation"/>
    <property type="evidence" value="ECO:0007669"/>
    <property type="project" value="UniProtKB-KW"/>
</dbReference>
<dbReference type="GO" id="GO:0005829">
    <property type="term" value="C:cytosol"/>
    <property type="evidence" value="ECO:0007669"/>
    <property type="project" value="TreeGrafter"/>
</dbReference>
<dbReference type="Gene3D" id="3.40.1280.10">
    <property type="match status" value="1"/>
</dbReference>
<dbReference type="EMBL" id="LGGW01000062">
    <property type="protein sequence ID" value="KUK89911.1"/>
    <property type="molecule type" value="Genomic_DNA"/>
</dbReference>
<evidence type="ECO:0000256" key="1">
    <source>
        <dbReference type="ARBA" id="ARBA00022603"/>
    </source>
</evidence>
<feature type="domain" description="RNA 2-O ribose methyltransferase substrate binding" evidence="3">
    <location>
        <begin position="2"/>
        <end position="81"/>
    </location>
</feature>
<reference evidence="5" key="1">
    <citation type="journal article" date="2015" name="MBio">
        <title>Genome-Resolved Metagenomic Analysis Reveals Roles for Candidate Phyla and Other Microbial Community Members in Biogeochemical Transformations in Oil Reservoirs.</title>
        <authorList>
            <person name="Hu P."/>
            <person name="Tom L."/>
            <person name="Singh A."/>
            <person name="Thomas B.C."/>
            <person name="Baker B.J."/>
            <person name="Piceno Y.M."/>
            <person name="Andersen G.L."/>
            <person name="Banfield J.F."/>
        </authorList>
    </citation>
    <scope>NUCLEOTIDE SEQUENCE [LARGE SCALE GENOMIC DNA]</scope>
</reference>
<dbReference type="InterPro" id="IPR001537">
    <property type="entry name" value="SpoU_MeTrfase"/>
</dbReference>
<dbReference type="Pfam" id="PF08032">
    <property type="entry name" value="SpoU_sub_bind"/>
    <property type="match status" value="1"/>
</dbReference>